<dbReference type="EMBL" id="QMQX01000022">
    <property type="protein sequence ID" value="RLE53088.1"/>
    <property type="molecule type" value="Genomic_DNA"/>
</dbReference>
<evidence type="ECO:0000313" key="1">
    <source>
        <dbReference type="EMBL" id="RLE49666.1"/>
    </source>
</evidence>
<dbReference type="Proteomes" id="UP000272051">
    <property type="component" value="Unassembled WGS sequence"/>
</dbReference>
<organism evidence="2 3">
    <name type="scientific">Thermoproteota archaeon</name>
    <dbReference type="NCBI Taxonomy" id="2056631"/>
    <lineage>
        <taxon>Archaea</taxon>
        <taxon>Thermoproteota</taxon>
    </lineage>
</organism>
<sequence length="302" mass="33894">MKVLSRKVVLRGVGEVEVEVRDDKVSIFTSKGFLKKRKESVKELLIDKVKAVKLESDVLTLVWQDGFEHQEVFEGIPPRGSLDLAEVADAIKSKLKELLDAERKKKFLSDIVLNIFDMSYKLSLAFSKICSFEEWNSLEALVSDIVRKARLISDELNEFNLNLSLNLEDFEKAFDDYNPPELAKACFKAAKQLTSALSSLGSIYIPRFSPNTEYLTYLLSAYYAFADMLLSTSLGLPRDAEKALDHVRKISLDVELPSLDAGKLEQLIANSDVKGIEKALSELHEEVIKKVKASLKLPTTSS</sequence>
<dbReference type="Proteomes" id="UP000278475">
    <property type="component" value="Unassembled WGS sequence"/>
</dbReference>
<proteinExistence type="predicted"/>
<protein>
    <submittedName>
        <fullName evidence="2">Uncharacterized protein</fullName>
    </submittedName>
</protein>
<comment type="caution">
    <text evidence="2">The sequence shown here is derived from an EMBL/GenBank/DDBJ whole genome shotgun (WGS) entry which is preliminary data.</text>
</comment>
<gene>
    <name evidence="1" type="ORF">DRJ31_04145</name>
    <name evidence="2" type="ORF">DRJ33_01975</name>
</gene>
<evidence type="ECO:0000313" key="3">
    <source>
        <dbReference type="Proteomes" id="UP000272051"/>
    </source>
</evidence>
<accession>A0A497F299</accession>
<evidence type="ECO:0000313" key="2">
    <source>
        <dbReference type="EMBL" id="RLE53088.1"/>
    </source>
</evidence>
<name>A0A497F299_9CREN</name>
<dbReference type="EMBL" id="QMQV01000027">
    <property type="protein sequence ID" value="RLE49666.1"/>
    <property type="molecule type" value="Genomic_DNA"/>
</dbReference>
<evidence type="ECO:0000313" key="4">
    <source>
        <dbReference type="Proteomes" id="UP000278475"/>
    </source>
</evidence>
<reference evidence="3 4" key="1">
    <citation type="submission" date="2018-06" db="EMBL/GenBank/DDBJ databases">
        <title>Extensive metabolic versatility and redundancy in microbially diverse, dynamic hydrothermal sediments.</title>
        <authorList>
            <person name="Dombrowski N."/>
            <person name="Teske A."/>
            <person name="Baker B.J."/>
        </authorList>
    </citation>
    <scope>NUCLEOTIDE SEQUENCE [LARGE SCALE GENOMIC DNA]</scope>
    <source>
        <strain evidence="2">B34_G17</strain>
        <strain evidence="1">B66_G16</strain>
    </source>
</reference>
<dbReference type="AlphaFoldDB" id="A0A497F299"/>